<dbReference type="NCBIfam" id="TIGR02937">
    <property type="entry name" value="sigma70-ECF"/>
    <property type="match status" value="1"/>
</dbReference>
<dbReference type="Pfam" id="PF04542">
    <property type="entry name" value="Sigma70_r2"/>
    <property type="match status" value="1"/>
</dbReference>
<evidence type="ECO:0000256" key="5">
    <source>
        <dbReference type="ARBA" id="ARBA00023163"/>
    </source>
</evidence>
<dbReference type="Pfam" id="PF08281">
    <property type="entry name" value="Sigma70_r4_2"/>
    <property type="match status" value="1"/>
</dbReference>
<name>A0A941E8H3_9ACTN</name>
<evidence type="ECO:0000313" key="8">
    <source>
        <dbReference type="EMBL" id="MBR7826951.1"/>
    </source>
</evidence>
<evidence type="ECO:0000259" key="7">
    <source>
        <dbReference type="Pfam" id="PF08281"/>
    </source>
</evidence>
<keyword evidence="2" id="KW-0805">Transcription regulation</keyword>
<keyword evidence="5" id="KW-0804">Transcription</keyword>
<dbReference type="CDD" id="cd06171">
    <property type="entry name" value="Sigma70_r4"/>
    <property type="match status" value="1"/>
</dbReference>
<dbReference type="GO" id="GO:0016987">
    <property type="term" value="F:sigma factor activity"/>
    <property type="evidence" value="ECO:0007669"/>
    <property type="project" value="UniProtKB-KW"/>
</dbReference>
<dbReference type="SUPFAM" id="SSF88659">
    <property type="entry name" value="Sigma3 and sigma4 domains of RNA polymerase sigma factors"/>
    <property type="match status" value="1"/>
</dbReference>
<protein>
    <submittedName>
        <fullName evidence="8">SigE family RNA polymerase sigma factor</fullName>
    </submittedName>
</protein>
<evidence type="ECO:0000256" key="4">
    <source>
        <dbReference type="ARBA" id="ARBA00023125"/>
    </source>
</evidence>
<organism evidence="8 9">
    <name type="scientific">Actinospica acidithermotolerans</name>
    <dbReference type="NCBI Taxonomy" id="2828514"/>
    <lineage>
        <taxon>Bacteria</taxon>
        <taxon>Bacillati</taxon>
        <taxon>Actinomycetota</taxon>
        <taxon>Actinomycetes</taxon>
        <taxon>Catenulisporales</taxon>
        <taxon>Actinospicaceae</taxon>
        <taxon>Actinospica</taxon>
    </lineage>
</organism>
<dbReference type="GO" id="GO:0006352">
    <property type="term" value="P:DNA-templated transcription initiation"/>
    <property type="evidence" value="ECO:0007669"/>
    <property type="project" value="InterPro"/>
</dbReference>
<keyword evidence="4" id="KW-0238">DNA-binding</keyword>
<dbReference type="Gene3D" id="1.10.10.10">
    <property type="entry name" value="Winged helix-like DNA-binding domain superfamily/Winged helix DNA-binding domain"/>
    <property type="match status" value="1"/>
</dbReference>
<keyword evidence="9" id="KW-1185">Reference proteome</keyword>
<comment type="caution">
    <text evidence="8">The sequence shown here is derived from an EMBL/GenBank/DDBJ whole genome shotgun (WGS) entry which is preliminary data.</text>
</comment>
<dbReference type="PANTHER" id="PTHR43133:SF50">
    <property type="entry name" value="ECF RNA POLYMERASE SIGMA FACTOR SIGM"/>
    <property type="match status" value="1"/>
</dbReference>
<sequence length="191" mass="21425">MAGAQHDAEFTEYVAARTAWLRRTAYLLCQDWHRADDLTQAAFLRLYVHWERALKVEHLDAYVRTILVNTFLNEQRSPWWKRITLTHGRAGGEEFPVLTNAQARSHLGARSETAPGYAAAPQDASEDSLDLLAALAELPPRQRAALVLRYYCDLSITDTAHLLGCTPGTVKSQTSRGLDALRRVLEVRPTA</sequence>
<dbReference type="Proteomes" id="UP000676325">
    <property type="component" value="Unassembled WGS sequence"/>
</dbReference>
<keyword evidence="3" id="KW-0731">Sigma factor</keyword>
<dbReference type="EMBL" id="JAGSOH010000025">
    <property type="protein sequence ID" value="MBR7826951.1"/>
    <property type="molecule type" value="Genomic_DNA"/>
</dbReference>
<evidence type="ECO:0000256" key="3">
    <source>
        <dbReference type="ARBA" id="ARBA00023082"/>
    </source>
</evidence>
<dbReference type="SUPFAM" id="SSF88946">
    <property type="entry name" value="Sigma2 domain of RNA polymerase sigma factors"/>
    <property type="match status" value="1"/>
</dbReference>
<dbReference type="InterPro" id="IPR014284">
    <property type="entry name" value="RNA_pol_sigma-70_dom"/>
</dbReference>
<evidence type="ECO:0000313" key="9">
    <source>
        <dbReference type="Proteomes" id="UP000676325"/>
    </source>
</evidence>
<evidence type="ECO:0000256" key="1">
    <source>
        <dbReference type="ARBA" id="ARBA00010641"/>
    </source>
</evidence>
<evidence type="ECO:0000259" key="6">
    <source>
        <dbReference type="Pfam" id="PF04542"/>
    </source>
</evidence>
<dbReference type="InterPro" id="IPR013324">
    <property type="entry name" value="RNA_pol_sigma_r3/r4-like"/>
</dbReference>
<dbReference type="InterPro" id="IPR013325">
    <property type="entry name" value="RNA_pol_sigma_r2"/>
</dbReference>
<gene>
    <name evidence="8" type="ORF">KDK95_11605</name>
</gene>
<proteinExistence type="inferred from homology"/>
<dbReference type="InterPro" id="IPR036388">
    <property type="entry name" value="WH-like_DNA-bd_sf"/>
</dbReference>
<dbReference type="Gene3D" id="1.10.1740.10">
    <property type="match status" value="1"/>
</dbReference>
<dbReference type="RefSeq" id="WP_212518097.1">
    <property type="nucleotide sequence ID" value="NZ_JAGSOH010000025.1"/>
</dbReference>
<comment type="similarity">
    <text evidence="1">Belongs to the sigma-70 factor family. ECF subfamily.</text>
</comment>
<feature type="domain" description="RNA polymerase sigma-70 region 2" evidence="6">
    <location>
        <begin position="19"/>
        <end position="80"/>
    </location>
</feature>
<dbReference type="GO" id="GO:0003677">
    <property type="term" value="F:DNA binding"/>
    <property type="evidence" value="ECO:0007669"/>
    <property type="project" value="UniProtKB-KW"/>
</dbReference>
<feature type="domain" description="RNA polymerase sigma factor 70 region 4 type 2" evidence="7">
    <location>
        <begin position="129"/>
        <end position="181"/>
    </location>
</feature>
<dbReference type="InterPro" id="IPR007627">
    <property type="entry name" value="RNA_pol_sigma70_r2"/>
</dbReference>
<dbReference type="InterPro" id="IPR039425">
    <property type="entry name" value="RNA_pol_sigma-70-like"/>
</dbReference>
<dbReference type="AlphaFoldDB" id="A0A941E8H3"/>
<evidence type="ECO:0000256" key="2">
    <source>
        <dbReference type="ARBA" id="ARBA00023015"/>
    </source>
</evidence>
<accession>A0A941E8H3</accession>
<dbReference type="PANTHER" id="PTHR43133">
    <property type="entry name" value="RNA POLYMERASE ECF-TYPE SIGMA FACTO"/>
    <property type="match status" value="1"/>
</dbReference>
<dbReference type="InterPro" id="IPR013249">
    <property type="entry name" value="RNA_pol_sigma70_r4_t2"/>
</dbReference>
<reference evidence="8" key="1">
    <citation type="submission" date="2021-04" db="EMBL/GenBank/DDBJ databases">
        <title>Genome based classification of Actinospica acidithermotolerans sp. nov., an actinobacterium isolated from an Indonesian hot spring.</title>
        <authorList>
            <person name="Kusuma A.B."/>
            <person name="Putra K.E."/>
            <person name="Nafisah S."/>
            <person name="Loh J."/>
            <person name="Nouioui I."/>
            <person name="Goodfellow M."/>
        </authorList>
    </citation>
    <scope>NUCLEOTIDE SEQUENCE</scope>
    <source>
        <strain evidence="8">MGRD01-02</strain>
    </source>
</reference>